<proteinExistence type="predicted"/>
<evidence type="ECO:0000256" key="1">
    <source>
        <dbReference type="SAM" id="MobiDB-lite"/>
    </source>
</evidence>
<reference evidence="2" key="1">
    <citation type="submission" date="2014-09" db="EMBL/GenBank/DDBJ databases">
        <authorList>
            <person name="Magalhaes I.L.F."/>
            <person name="Oliveira U."/>
            <person name="Santos F.R."/>
            <person name="Vidigal T.H.D.A."/>
            <person name="Brescovit A.D."/>
            <person name="Santos A.J."/>
        </authorList>
    </citation>
    <scope>NUCLEOTIDE SEQUENCE</scope>
    <source>
        <tissue evidence="2">Shoot tissue taken approximately 20 cm above the soil surface</tissue>
    </source>
</reference>
<feature type="region of interest" description="Disordered" evidence="1">
    <location>
        <begin position="27"/>
        <end position="58"/>
    </location>
</feature>
<name>A0A0A9D9A5_ARUDO</name>
<accession>A0A0A9D9A5</accession>
<dbReference type="EMBL" id="GBRH01215650">
    <property type="protein sequence ID" value="JAD82245.1"/>
    <property type="molecule type" value="Transcribed_RNA"/>
</dbReference>
<evidence type="ECO:0000313" key="2">
    <source>
        <dbReference type="EMBL" id="JAD82245.1"/>
    </source>
</evidence>
<protein>
    <submittedName>
        <fullName evidence="2">Uncharacterized protein</fullName>
    </submittedName>
</protein>
<dbReference type="AlphaFoldDB" id="A0A0A9D9A5"/>
<sequence length="182" mass="19757">MQQQQHPSHSSEAAAIVPPLLTLPPASATKYSSRHPTTIIKPPFRGPIHRPPSRSSLSWQPVVQPLPVGEVQIPSVMAPSPSSSSPPIIIASKHPCPGRHPSRYAHRGGSICRCRGIHCRRGTILRRRRSPVLYLAGRNRGHLPSQNRAARLHRAAFTSRGSVGVVHRHHLQSAAGDCTSKG</sequence>
<reference evidence="2" key="2">
    <citation type="journal article" date="2015" name="Data Brief">
        <title>Shoot transcriptome of the giant reed, Arundo donax.</title>
        <authorList>
            <person name="Barrero R.A."/>
            <person name="Guerrero F.D."/>
            <person name="Moolhuijzen P."/>
            <person name="Goolsby J.A."/>
            <person name="Tidwell J."/>
            <person name="Bellgard S.E."/>
            <person name="Bellgard M.I."/>
        </authorList>
    </citation>
    <scope>NUCLEOTIDE SEQUENCE</scope>
    <source>
        <tissue evidence="2">Shoot tissue taken approximately 20 cm above the soil surface</tissue>
    </source>
</reference>
<organism evidence="2">
    <name type="scientific">Arundo donax</name>
    <name type="common">Giant reed</name>
    <name type="synonym">Donax arundinaceus</name>
    <dbReference type="NCBI Taxonomy" id="35708"/>
    <lineage>
        <taxon>Eukaryota</taxon>
        <taxon>Viridiplantae</taxon>
        <taxon>Streptophyta</taxon>
        <taxon>Embryophyta</taxon>
        <taxon>Tracheophyta</taxon>
        <taxon>Spermatophyta</taxon>
        <taxon>Magnoliopsida</taxon>
        <taxon>Liliopsida</taxon>
        <taxon>Poales</taxon>
        <taxon>Poaceae</taxon>
        <taxon>PACMAD clade</taxon>
        <taxon>Arundinoideae</taxon>
        <taxon>Arundineae</taxon>
        <taxon>Arundo</taxon>
    </lineage>
</organism>